<dbReference type="InterPro" id="IPR009543">
    <property type="entry name" value="VPS13_VAB"/>
</dbReference>
<feature type="domain" description="Vacuolar protein sorting-associated protein 13 VPS13 adaptor binding" evidence="1">
    <location>
        <begin position="2111"/>
        <end position="2534"/>
    </location>
</feature>
<dbReference type="PANTHER" id="PTHR16166">
    <property type="entry name" value="VACUOLAR PROTEIN SORTING-ASSOCIATED PROTEIN VPS13"/>
    <property type="match status" value="1"/>
</dbReference>
<organism evidence="2 3">
    <name type="scientific">Coffea arabica</name>
    <name type="common">Arabian coffee</name>
    <dbReference type="NCBI Taxonomy" id="13443"/>
    <lineage>
        <taxon>Eukaryota</taxon>
        <taxon>Viridiplantae</taxon>
        <taxon>Streptophyta</taxon>
        <taxon>Embryophyta</taxon>
        <taxon>Tracheophyta</taxon>
        <taxon>Spermatophyta</taxon>
        <taxon>Magnoliopsida</taxon>
        <taxon>eudicotyledons</taxon>
        <taxon>Gunneridae</taxon>
        <taxon>Pentapetalae</taxon>
        <taxon>asterids</taxon>
        <taxon>lamiids</taxon>
        <taxon>Gentianales</taxon>
        <taxon>Rubiaceae</taxon>
        <taxon>Ixoroideae</taxon>
        <taxon>Gardenieae complex</taxon>
        <taxon>Bertiereae - Coffeeae clade</taxon>
        <taxon>Coffeeae</taxon>
        <taxon>Coffea</taxon>
    </lineage>
</organism>
<keyword evidence="2" id="KW-1185">Reference proteome</keyword>
<protein>
    <submittedName>
        <fullName evidence="3">Uncharacterized protein isoform X1</fullName>
    </submittedName>
</protein>
<proteinExistence type="predicted"/>
<reference evidence="3" key="1">
    <citation type="submission" date="2025-08" db="UniProtKB">
        <authorList>
            <consortium name="RefSeq"/>
        </authorList>
    </citation>
    <scope>IDENTIFICATION</scope>
    <source>
        <tissue evidence="3">Leaves</tissue>
    </source>
</reference>
<dbReference type="GeneID" id="113701943"/>
<gene>
    <name evidence="3" type="primary">LOC113701943</name>
</gene>
<evidence type="ECO:0000313" key="2">
    <source>
        <dbReference type="Proteomes" id="UP001652660"/>
    </source>
</evidence>
<evidence type="ECO:0000313" key="3">
    <source>
        <dbReference type="RefSeq" id="XP_071914831.1"/>
    </source>
</evidence>
<accession>A0ABM4V5L3</accession>
<dbReference type="Pfam" id="PF25036">
    <property type="entry name" value="VPS13_VAB"/>
    <property type="match status" value="1"/>
</dbReference>
<dbReference type="PANTHER" id="PTHR16166:SF130">
    <property type="entry name" value="PROTEIN SORTING-ASSOCIATED PROTEIN, PUTATIVE (DUF1162)-RELATED"/>
    <property type="match status" value="1"/>
</dbReference>
<name>A0ABM4V5L3_COFAR</name>
<dbReference type="InterPro" id="IPR026847">
    <property type="entry name" value="VPS13"/>
</dbReference>
<evidence type="ECO:0000259" key="1">
    <source>
        <dbReference type="Pfam" id="PF25036"/>
    </source>
</evidence>
<dbReference type="RefSeq" id="XP_071914831.1">
    <property type="nucleotide sequence ID" value="XM_072058730.1"/>
</dbReference>
<sequence length="3196" mass="357772">MVFNDFIRRRLASLLQPWLSDEPDLGLKLGFLRSTGTVKNLNFNTSVLNQLLDESTCYRFKEVAVDELSLGVSYWSFPAFILRVRGLRITLSVGEEEEEGGNERRRKKPRDTSVEDKKKVLAEIDPVGSALHDAIAQISQIIVGSRKDNLLTAFLRHCQLQINEIHLLLLPPSCYDPVSCLLKIKEVGAQSKCNRQTCFFGGLISSLFIASRKCSFGLDLRDVELGLQSESSISCVISPTDMFISFKLKDLQITDSALCLPALKFSFSPADIYVISLFSSLSCKEPHYVRTGRQLWRIAASRISSLIPIPKLSWYRVVNFVKLWLYYLRIYEDMLLLIGYPVGDIVKKSSTMMLSDKTYSRSVKNHWDVISECEEKLPAEVIAQARHISRYRASESSQMVKQKCDKPQVKRLLWKIYQLLALIWAITSHVLHSVGRLLYILRVLSHLANQPESDQRSKSVPDDSFPKTCFSLNVGKFSISVSPEKNVLSSVSGLPLSALRFSFDDLSSFLISSDAIILTYLKNISDQHLMFACGCVKVVAESLKEDQSGHSSTRLTEHRNNKIIEPQELLWCEPVQSIEMINNHADDTEGASIPLLEFLVRKLWLNWKIACSSFEGDECKIPEAPCFLFENNCSLIDQSAKNPTYGSCEVLMVVGRSNFVLKTSSFLSSAVIYLQIQQALRRMSCRNGTDGDLHLKATCEHLPVVDLSPRYKSVLCQIETAMVKLVPQKKFQVGMMIAGPRIRLSFETQGFLGENADLYSISKKDELTLVFDVDDIKLVVSPNLASNSTVSTGLTVIFDGAPSGLKLEEPLNIDIPNSTNQIYCCQERVSHSAYLKVNGLKAYFGELCNNRLQQIVTLSSTAVQASSSSRKESCSLGSTIVALSTALHWIAPGITAVVFLDELSVLVKVVSSLYYDVSHALTFFGSSHHRSCQELLRPQVACASDENEETLVNRKDQIPSACMDTIFGFRSICELEFMDVVVYNSRKSHNTEDHIIESDEITRRMLTMASALDCGIHISIQLTCGKFSFEDGIPELVIDLSGFQCTIVRYPTQIAECSDLSEVRNLLLSVQCLSEASLSHCKLALCLRTSEKSLSAARQRYGLEASTSYVLENPIMEMNTKRSRDHSYHWLSANVSLGEINLADCAVKNMLLKTHKSDKLNASFSVGDQFQTIWCQSKGGSTFLQMEAALMFVHCLTLYCHLIGEIWHYVPSPDRVIAAQYGEPMVASDDKPAQDSQQLQKTKWDKLEAFSISISDFTLALLARDEFGRFQELLFETNVNLSAEGPKTLNKVSFEISKFSILSQFLHEAAEHQATEIQVPHFSAVACDDISSSIMLGDPSVIEEHENTGQSVTHDSSFMSTSAFQHEPYADTLPDLCDNTGSKNLHSSPQSYILKELCAVIAVEWPVKRDGTGPLDINQLWVGKGSISGFDMVLSLSQLRMILSVVESLSGVYSEEKSSNSTQKRWSLKQESEGSFREKIPDGSIVAIEDVYQHTFIAVEDAESGYNLVGTIHYSLVGERALFRVKHQNPGRWKPRAQSFSLISLYAKNASGEPLRLNGRPRSDFVDVSGTTDSSWALWTMLPYGSQSDDGNFEWEHYSIPAKNTFYLVNNKNNRSVAFIDGVLEFVSKPGNPFKCKVFSDLLPFGNNLFQENCSVGVPGTVLEYGSKINDDRELKSAGKLQEITIVIDKATLTVVHELSDTMEKFPLLQGSLSPTEIIVQMSNTKVRFMSSLEIMLHHFDAQRNIWRELVNPLEICLFFRYRFLIQGSENVLSGVPGHLYIRIKELNISISELSLDVLLFVIGNLKLAGPFAVRSSMILANCCKVENKSGLTLLCQFFDNQNVLVAGRQSSTVFLRHLALANRPPEASFFSIQLADKGTFATSLMHLSLSEARAFAWRTRIVSSHESKTSPGPFIVVEVSQTTEDGLSIIVSPLLRIHNETDFSMELRFRRPKEEENEFVSLILDAGDSVDDSMATFSGVSLSGGAKKALMSLTVGNFLFSFRPQVTDDLLNFKLSSVEWSNDLSGGKPVPLSGLFEKLSYQVRTAFAVESVKSTLGTARCAFRSEGGRVANIYFLIQSVARDVPIIQPDNLGYAPGNRNVPIALQEQKEIFLLPTVHVSNLLETEIHVHLTDADIRAKVNYDNICSQATIPCGSAVNLYANPANIFFTVTLTSFGSSCKPVNGNRWVKKLRKSNTNAHQLDVELDFGGGKYFAFLRLSRGQRGILEAAVYTSYTLGNDTQFSLYCFAGNLKPLTRDEVKQLGSGFPPELGAYLPPNSRRSWFMKHHKLRIKLDNEQASEAFLNLDALSGLTEIDLEVEENSGIKNVTRLGISLNPSLNKIVPSQLVSMSPRHIVLNESQEFIHVRQCYLEDDMQGIVTINSKHRAALTLQKRPRRKGETTIFENLLRKHSKTLDDSLLFIQFRPNDASFGWSGPVCVASLGQFFLKFRRSSEYPASNSDYMTSHEPSSFKFAAVHVVEEDSALVLHFHSPPNANLPYRIENCLHDTSITYYQKGSLEPETLRSGCCVDYAWDDLSLPHKLVVQIDDVHLLKEISMDKVRAWKPFYRPKQQMRMGIHFLLDMKPGEKNRNNDGQLINTRTVKLGYEVYAEGLTRVLRICEFSDGHKGNNMFYSSSKMRLRISHFAFQLLEYTDKDKDLDEALSYSPIIVTRLENIDLHSMFTDQHKINCMTVQSITVDQMRVGAPFAAVLRKHQSQYNDMNSSMLQVVLLVLPSSSGVTYIKYLSIVLQPLDLNLDEETLMRIVPFWRTSLSDPNAPSRQYYFDHFEIHPVKIVASFLPDNSYSSYTSTQEMLRSLLHSVIKIPTIKNTTVELNGILVTHALITLRGLSIKCAQHYSWYALRAIYIAKGSPLLPPAFTSIFDDFASSSLDVFFDTSNGLVNLPGLTMGTFKLISKCIDKKGFSGTKRYFGDLGKTLKVAGSNILFAAVTEVSDSVLKGAETSGFNGMMRGFRQGILKLAMEPSLLGTAFMEGGPDRKIKLDRAPGVDELYIEGYLQALLDALYNQEYLRVRVTDNQVILKNLPPNSSLINEIVERVKGFLVSKGLLKGDSSTTSHSLRHIRGESEWRIGPTVLTLCEHLFVSFAIRFLRKQAGKVISRVNVKEKLESDTEKAIVPISTVVEQKVKLVWQWGIGKFVLSGIVAYIDGRLCRSIPNPIARRVVSGFLLSFLDKEEKE</sequence>
<dbReference type="Proteomes" id="UP001652660">
    <property type="component" value="Chromosome 7e"/>
</dbReference>